<keyword evidence="5" id="KW-1185">Reference proteome</keyword>
<dbReference type="PANTHER" id="PTHR30329">
    <property type="entry name" value="STATOR ELEMENT OF FLAGELLAR MOTOR COMPLEX"/>
    <property type="match status" value="1"/>
</dbReference>
<dbReference type="Proteomes" id="UP000198820">
    <property type="component" value="Unassembled WGS sequence"/>
</dbReference>
<dbReference type="EMBL" id="FNQF01000001">
    <property type="protein sequence ID" value="SDZ76983.1"/>
    <property type="molecule type" value="Genomic_DNA"/>
</dbReference>
<feature type="domain" description="OmpA-like" evidence="3">
    <location>
        <begin position="143"/>
        <end position="266"/>
    </location>
</feature>
<dbReference type="PROSITE" id="PS51123">
    <property type="entry name" value="OMPA_2"/>
    <property type="match status" value="1"/>
</dbReference>
<organism evidence="4 5">
    <name type="scientific">Psychroflexus halocasei</name>
    <dbReference type="NCBI Taxonomy" id="908615"/>
    <lineage>
        <taxon>Bacteria</taxon>
        <taxon>Pseudomonadati</taxon>
        <taxon>Bacteroidota</taxon>
        <taxon>Flavobacteriia</taxon>
        <taxon>Flavobacteriales</taxon>
        <taxon>Flavobacteriaceae</taxon>
        <taxon>Psychroflexus</taxon>
    </lineage>
</organism>
<evidence type="ECO:0000256" key="2">
    <source>
        <dbReference type="SAM" id="Coils"/>
    </source>
</evidence>
<reference evidence="4 5" key="1">
    <citation type="submission" date="2016-10" db="EMBL/GenBank/DDBJ databases">
        <authorList>
            <person name="de Groot N.N."/>
        </authorList>
    </citation>
    <scope>NUCLEOTIDE SEQUENCE [LARGE SCALE GENOMIC DNA]</scope>
    <source>
        <strain evidence="4 5">DSM 23581</strain>
    </source>
</reference>
<keyword evidence="1" id="KW-0472">Membrane</keyword>
<dbReference type="InterPro" id="IPR036737">
    <property type="entry name" value="OmpA-like_sf"/>
</dbReference>
<dbReference type="Pfam" id="PF00691">
    <property type="entry name" value="OmpA"/>
    <property type="match status" value="1"/>
</dbReference>
<dbReference type="AlphaFoldDB" id="A0A1H3VQ98"/>
<keyword evidence="2" id="KW-0175">Coiled coil</keyword>
<evidence type="ECO:0000313" key="4">
    <source>
        <dbReference type="EMBL" id="SDZ76983.1"/>
    </source>
</evidence>
<evidence type="ECO:0000259" key="3">
    <source>
        <dbReference type="PROSITE" id="PS51123"/>
    </source>
</evidence>
<protein>
    <submittedName>
        <fullName evidence="4">Chemotaxis protein MotB</fullName>
    </submittedName>
</protein>
<dbReference type="PANTHER" id="PTHR30329:SF21">
    <property type="entry name" value="LIPOPROTEIN YIAD-RELATED"/>
    <property type="match status" value="1"/>
</dbReference>
<gene>
    <name evidence="4" type="ORF">SAMN05421540_101229</name>
</gene>
<dbReference type="SUPFAM" id="SSF103088">
    <property type="entry name" value="OmpA-like"/>
    <property type="match status" value="1"/>
</dbReference>
<dbReference type="InterPro" id="IPR006665">
    <property type="entry name" value="OmpA-like"/>
</dbReference>
<evidence type="ECO:0000256" key="1">
    <source>
        <dbReference type="PROSITE-ProRule" id="PRU00473"/>
    </source>
</evidence>
<dbReference type="STRING" id="908615.SAMN05421540_101229"/>
<proteinExistence type="predicted"/>
<dbReference type="GO" id="GO:0016020">
    <property type="term" value="C:membrane"/>
    <property type="evidence" value="ECO:0007669"/>
    <property type="project" value="UniProtKB-UniRule"/>
</dbReference>
<dbReference type="PROSITE" id="PS51257">
    <property type="entry name" value="PROKAR_LIPOPROTEIN"/>
    <property type="match status" value="1"/>
</dbReference>
<evidence type="ECO:0000313" key="5">
    <source>
        <dbReference type="Proteomes" id="UP000198820"/>
    </source>
</evidence>
<feature type="coiled-coil region" evidence="2">
    <location>
        <begin position="25"/>
        <end position="73"/>
    </location>
</feature>
<accession>A0A1H3VQ98</accession>
<dbReference type="CDD" id="cd07185">
    <property type="entry name" value="OmpA_C-like"/>
    <property type="match status" value="1"/>
</dbReference>
<name>A0A1H3VQ98_9FLAO</name>
<sequence length="276" mass="30995">MKKVILLTSLTISVLATSCVSKKKYTALESELDNTKSELMKTRVEKDEYQTKYEKVQERVSNYYAKINSLQKENNRKLEMAGDLAPVSKDSKEAMRETLKNVDPEKLAGAKTLSDSLNLAVSHNLKESLSDGNDEDIDIDVDQTVVQITISDKLLFKSGSYWVSSKANKLLERIAEVVKSEPAMEVLVEGHTDAQTLKKESYIQDNWDLSVRRATSIVRLMQDKYGVDGKQLIAAGRSSFKPVADNDSADGRAKNRRTRIIILPNLDKFLAMLESK</sequence>
<dbReference type="InterPro" id="IPR050330">
    <property type="entry name" value="Bact_OuterMem_StrucFunc"/>
</dbReference>
<dbReference type="RefSeq" id="WP_093238226.1">
    <property type="nucleotide sequence ID" value="NZ_FNQF01000001.1"/>
</dbReference>
<dbReference type="Gene3D" id="3.30.1330.60">
    <property type="entry name" value="OmpA-like domain"/>
    <property type="match status" value="1"/>
</dbReference>